<name>A0A8S5T9L9_9CAUD</name>
<accession>A0A8S5T9L9</accession>
<sequence length="73" mass="8589">MSATDHVDYDLMKYERAQAVRDARFDEFRNQAADIIAIARDHLDKLTSEYDELISFDDLAYEINDQIEAELKF</sequence>
<protein>
    <submittedName>
        <fullName evidence="1">Uncharacterized protein</fullName>
    </submittedName>
</protein>
<dbReference type="EMBL" id="BK032781">
    <property type="protein sequence ID" value="DAF60020.1"/>
    <property type="molecule type" value="Genomic_DNA"/>
</dbReference>
<proteinExistence type="predicted"/>
<reference evidence="1" key="1">
    <citation type="journal article" date="2021" name="Proc. Natl. Acad. Sci. U.S.A.">
        <title>A Catalog of Tens of Thousands of Viruses from Human Metagenomes Reveals Hidden Associations with Chronic Diseases.</title>
        <authorList>
            <person name="Tisza M.J."/>
            <person name="Buck C.B."/>
        </authorList>
    </citation>
    <scope>NUCLEOTIDE SEQUENCE</scope>
    <source>
        <strain evidence="1">CtUM413</strain>
    </source>
</reference>
<evidence type="ECO:0000313" key="1">
    <source>
        <dbReference type="EMBL" id="DAF60020.1"/>
    </source>
</evidence>
<organism evidence="1">
    <name type="scientific">Siphoviridae sp. ctUM413</name>
    <dbReference type="NCBI Taxonomy" id="2827879"/>
    <lineage>
        <taxon>Viruses</taxon>
        <taxon>Duplodnaviria</taxon>
        <taxon>Heunggongvirae</taxon>
        <taxon>Uroviricota</taxon>
        <taxon>Caudoviricetes</taxon>
    </lineage>
</organism>